<feature type="compositionally biased region" description="Basic and acidic residues" evidence="1">
    <location>
        <begin position="465"/>
        <end position="480"/>
    </location>
</feature>
<sequence length="590" mass="65479">MAASTNSDDTELSSMSDKTRLLFDQLDRYLTDRLHKSKNTDPLLNSYHPIPALRIDVKQLQQRRDSYRTLNGSYQNEDASDFSSGRTEGGMQVIHKMKTDFETEEDAEVAKYLDTALEVQPGLNWRLLALRRQASIRNGRNSYANCSAAPKTNFVPFKLPGSATLGTNQSDVDSQYVRKRLEREQKQRLSQQQLIPGEKRNPNKYTTISNGDSGNHGNISFQDLRAQRPSYSFRETSRRRSSSAVPNDQSDQASMLSGEKSVLESRRITGPAVKSDVSSALQRRLAYDPVASKMSYRPTKKSTDKSSSALSSPEVKPQQNQASKGTVRLRRSATLRITNGGSAHLPSASASSSSSTPFPATPMTTNGRPAVNGQVSSRKETCQRISSPTTGRLSLLSPPPPPSRGLPNGLRSRLSSVPKGQIRVSAHAASDEQSRGQANGQPDPLRQNRKEETDKPLGQSTLQRMDSKNHNSKERQTPERVIDVNSHYPDMAVESINVKLECLTTHVLELRRRVERDYAESGSCSPGDDIYAEEEIGAIHSGRPTGMHPVVASSLKNIRILEANIQDIFDLLYPNEVEIWSPQLTRRTYA</sequence>
<feature type="compositionally biased region" description="Low complexity" evidence="1">
    <location>
        <begin position="386"/>
        <end position="396"/>
    </location>
</feature>
<organism evidence="2">
    <name type="scientific">Schistocephalus solidus</name>
    <name type="common">Tapeworm</name>
    <dbReference type="NCBI Taxonomy" id="70667"/>
    <lineage>
        <taxon>Eukaryota</taxon>
        <taxon>Metazoa</taxon>
        <taxon>Spiralia</taxon>
        <taxon>Lophotrochozoa</taxon>
        <taxon>Platyhelminthes</taxon>
        <taxon>Cestoda</taxon>
        <taxon>Eucestoda</taxon>
        <taxon>Diphyllobothriidea</taxon>
        <taxon>Diphyllobothriidae</taxon>
        <taxon>Schistocephalus</taxon>
    </lineage>
</organism>
<feature type="compositionally biased region" description="Polar residues" evidence="1">
    <location>
        <begin position="203"/>
        <end position="221"/>
    </location>
</feature>
<reference evidence="2" key="1">
    <citation type="submission" date="2016-01" db="EMBL/GenBank/DDBJ databases">
        <title>Reference transcriptome for the parasite Schistocephalus solidus: insights into the molecular evolution of parasitism.</title>
        <authorList>
            <person name="Hebert F.O."/>
            <person name="Grambauer S."/>
            <person name="Barber I."/>
            <person name="Landry C.R."/>
            <person name="Aubin-Horth N."/>
        </authorList>
    </citation>
    <scope>NUCLEOTIDE SEQUENCE</scope>
</reference>
<feature type="region of interest" description="Disordered" evidence="1">
    <location>
        <begin position="292"/>
        <end position="480"/>
    </location>
</feature>
<evidence type="ECO:0000256" key="1">
    <source>
        <dbReference type="SAM" id="MobiDB-lite"/>
    </source>
</evidence>
<dbReference type="AlphaFoldDB" id="A0A0X3NN36"/>
<evidence type="ECO:0000313" key="2">
    <source>
        <dbReference type="EMBL" id="JAP39067.1"/>
    </source>
</evidence>
<feature type="region of interest" description="Disordered" evidence="1">
    <location>
        <begin position="184"/>
        <end position="263"/>
    </location>
</feature>
<feature type="compositionally biased region" description="Polar residues" evidence="1">
    <location>
        <begin position="244"/>
        <end position="255"/>
    </location>
</feature>
<accession>A0A0X3NN36</accession>
<dbReference type="EMBL" id="GEEE01024158">
    <property type="protein sequence ID" value="JAP39067.1"/>
    <property type="molecule type" value="Transcribed_RNA"/>
</dbReference>
<feature type="compositionally biased region" description="Basic and acidic residues" evidence="1">
    <location>
        <begin position="446"/>
        <end position="455"/>
    </location>
</feature>
<gene>
    <name evidence="2" type="ORF">TR116196</name>
</gene>
<name>A0A0X3NN36_SCHSO</name>
<feature type="compositionally biased region" description="Low complexity" evidence="1">
    <location>
        <begin position="342"/>
        <end position="365"/>
    </location>
</feature>
<protein>
    <submittedName>
        <fullName evidence="2">Uncharacterized protein</fullName>
    </submittedName>
</protein>
<proteinExistence type="predicted"/>